<dbReference type="EMBL" id="SOYY01000012">
    <property type="protein sequence ID" value="KAA0714080.1"/>
    <property type="molecule type" value="Genomic_DNA"/>
</dbReference>
<evidence type="ECO:0000256" key="10">
    <source>
        <dbReference type="ARBA" id="ARBA00022741"/>
    </source>
</evidence>
<gene>
    <name evidence="27" type="ORF">E1301_Tti007232</name>
</gene>
<dbReference type="InterPro" id="IPR050198">
    <property type="entry name" value="Non-receptor_tyrosine_kinases"/>
</dbReference>
<evidence type="ECO:0000259" key="26">
    <source>
        <dbReference type="PROSITE" id="PS50011"/>
    </source>
</evidence>
<keyword evidence="10 22" id="KW-0547">Nucleotide-binding</keyword>
<dbReference type="EC" id="2.7.10.2" evidence="23"/>
<dbReference type="FunFam" id="1.10.510.10:FF:000399">
    <property type="entry name" value="Tyrosine-protein kinase"/>
    <property type="match status" value="1"/>
</dbReference>
<dbReference type="GO" id="GO:0005524">
    <property type="term" value="F:ATP binding"/>
    <property type="evidence" value="ECO:0007669"/>
    <property type="project" value="UniProtKB-UniRule"/>
</dbReference>
<keyword evidence="17" id="KW-0966">Cell projection</keyword>
<dbReference type="PROSITE" id="PS50001">
    <property type="entry name" value="SH2"/>
    <property type="match status" value="1"/>
</dbReference>
<dbReference type="FunFam" id="3.30.505.10:FF:000074">
    <property type="entry name" value="Tyrosine-protein kinase"/>
    <property type="match status" value="1"/>
</dbReference>
<dbReference type="InterPro" id="IPR011009">
    <property type="entry name" value="Kinase-like_dom_sf"/>
</dbReference>
<evidence type="ECO:0000256" key="16">
    <source>
        <dbReference type="ARBA" id="ARBA00023242"/>
    </source>
</evidence>
<evidence type="ECO:0000256" key="8">
    <source>
        <dbReference type="ARBA" id="ARBA00022679"/>
    </source>
</evidence>
<feature type="domain" description="SH2" evidence="24">
    <location>
        <begin position="123"/>
        <end position="216"/>
    </location>
</feature>
<evidence type="ECO:0000256" key="21">
    <source>
        <dbReference type="PROSITE-ProRule" id="PRU00192"/>
    </source>
</evidence>
<dbReference type="PROSITE" id="PS00107">
    <property type="entry name" value="PROTEIN_KINASE_ATP"/>
    <property type="match status" value="1"/>
</dbReference>
<evidence type="ECO:0000313" key="28">
    <source>
        <dbReference type="Proteomes" id="UP000324632"/>
    </source>
</evidence>
<keyword evidence="16" id="KW-0539">Nucleus</keyword>
<keyword evidence="7" id="KW-0597">Phosphoprotein</keyword>
<evidence type="ECO:0000256" key="9">
    <source>
        <dbReference type="ARBA" id="ARBA00022707"/>
    </source>
</evidence>
<dbReference type="SUPFAM" id="SSF56112">
    <property type="entry name" value="Protein kinase-like (PK-like)"/>
    <property type="match status" value="1"/>
</dbReference>
<keyword evidence="5 21" id="KW-0728">SH3 domain</keyword>
<keyword evidence="14" id="KW-0472">Membrane</keyword>
<evidence type="ECO:0000256" key="23">
    <source>
        <dbReference type="RuleBase" id="RU362096"/>
    </source>
</evidence>
<evidence type="ECO:0000256" key="5">
    <source>
        <dbReference type="ARBA" id="ARBA00022443"/>
    </source>
</evidence>
<dbReference type="Gene3D" id="3.30.200.20">
    <property type="entry name" value="Phosphorylase Kinase, domain 1"/>
    <property type="match status" value="1"/>
</dbReference>
<keyword evidence="28" id="KW-1185">Reference proteome</keyword>
<comment type="subcellular location">
    <subcellularLocation>
        <location evidence="3">Cell projection</location>
        <location evidence="3">Ruffle</location>
    </subcellularLocation>
    <subcellularLocation>
        <location evidence="4">Cytoplasm</location>
    </subcellularLocation>
    <subcellularLocation>
        <location evidence="2">Membrane</location>
    </subcellularLocation>
    <subcellularLocation>
        <location evidence="1">Nucleus</location>
    </subcellularLocation>
</comment>
<dbReference type="InterPro" id="IPR020635">
    <property type="entry name" value="Tyr_kinase_cat_dom"/>
</dbReference>
<dbReference type="SMART" id="SM00252">
    <property type="entry name" value="SH2"/>
    <property type="match status" value="1"/>
</dbReference>
<feature type="binding site" evidence="22">
    <location>
        <position position="269"/>
    </location>
    <ligand>
        <name>ATP</name>
        <dbReference type="ChEBI" id="CHEBI:30616"/>
    </ligand>
</feature>
<dbReference type="Pfam" id="PF07714">
    <property type="entry name" value="PK_Tyr_Ser-Thr"/>
    <property type="match status" value="1"/>
</dbReference>
<dbReference type="SUPFAM" id="SSF55550">
    <property type="entry name" value="SH2 domain"/>
    <property type="match status" value="1"/>
</dbReference>
<dbReference type="PRINTS" id="PR00109">
    <property type="entry name" value="TYRKINASE"/>
</dbReference>
<proteinExistence type="inferred from homology"/>
<feature type="domain" description="SH3" evidence="25">
    <location>
        <begin position="53"/>
        <end position="117"/>
    </location>
</feature>
<keyword evidence="8 23" id="KW-0808">Transferase</keyword>
<keyword evidence="12 22" id="KW-0067">ATP-binding</keyword>
<dbReference type="Gene3D" id="3.30.505.10">
    <property type="entry name" value="SH2 domain"/>
    <property type="match status" value="1"/>
</dbReference>
<evidence type="ECO:0000256" key="2">
    <source>
        <dbReference type="ARBA" id="ARBA00004370"/>
    </source>
</evidence>
<keyword evidence="11 23" id="KW-0418">Kinase</keyword>
<dbReference type="GO" id="GO:0005634">
    <property type="term" value="C:nucleus"/>
    <property type="evidence" value="ECO:0007669"/>
    <property type="project" value="UniProtKB-SubCell"/>
</dbReference>
<evidence type="ECO:0000256" key="12">
    <source>
        <dbReference type="ARBA" id="ARBA00022840"/>
    </source>
</evidence>
<dbReference type="SMART" id="SM00219">
    <property type="entry name" value="TyrKc"/>
    <property type="match status" value="1"/>
</dbReference>
<dbReference type="PROSITE" id="PS50011">
    <property type="entry name" value="PROTEIN_KINASE_DOM"/>
    <property type="match status" value="1"/>
</dbReference>
<evidence type="ECO:0000259" key="25">
    <source>
        <dbReference type="PROSITE" id="PS50002"/>
    </source>
</evidence>
<accession>A0A5A9NW74</accession>
<evidence type="ECO:0000256" key="4">
    <source>
        <dbReference type="ARBA" id="ARBA00004496"/>
    </source>
</evidence>
<evidence type="ECO:0000256" key="19">
    <source>
        <dbReference type="ARBA" id="ARBA00051245"/>
    </source>
</evidence>
<dbReference type="PRINTS" id="PR00401">
    <property type="entry name" value="SH2DOMAIN"/>
</dbReference>
<dbReference type="InterPro" id="IPR036860">
    <property type="entry name" value="SH2_dom_sf"/>
</dbReference>
<reference evidence="27 28" key="1">
    <citation type="journal article" date="2019" name="Mol. Ecol. Resour.">
        <title>Chromosome-level genome assembly of Triplophysa tibetana, a fish adapted to the harsh high-altitude environment of the Tibetan Plateau.</title>
        <authorList>
            <person name="Yang X."/>
            <person name="Liu H."/>
            <person name="Ma Z."/>
            <person name="Zou Y."/>
            <person name="Zou M."/>
            <person name="Mao Y."/>
            <person name="Li X."/>
            <person name="Wang H."/>
            <person name="Chen T."/>
            <person name="Wang W."/>
            <person name="Yang R."/>
        </authorList>
    </citation>
    <scope>NUCLEOTIDE SEQUENCE [LARGE SCALE GENOMIC DNA]</scope>
    <source>
        <strain evidence="27">TTIB1903HZAU</strain>
        <tissue evidence="27">Muscle</tissue>
    </source>
</reference>
<evidence type="ECO:0000256" key="18">
    <source>
        <dbReference type="ARBA" id="ARBA00023288"/>
    </source>
</evidence>
<dbReference type="InterPro" id="IPR001452">
    <property type="entry name" value="SH3_domain"/>
</dbReference>
<evidence type="ECO:0000256" key="6">
    <source>
        <dbReference type="ARBA" id="ARBA00022490"/>
    </source>
</evidence>
<evidence type="ECO:0000313" key="27">
    <source>
        <dbReference type="EMBL" id="KAA0714080.1"/>
    </source>
</evidence>
<evidence type="ECO:0000256" key="17">
    <source>
        <dbReference type="ARBA" id="ARBA00023273"/>
    </source>
</evidence>
<sequence length="528" mass="60446">MSRNGCCSCLKALCDIFKRNADKDDITEPRNIDKTPTETDFEPTIEATQECDDDEEIYKAIWPFQARAEEELSFLEGEMFHISERSGAWWKVVKLSEDGTAKAVGYVPHNYLARSETVKEQPWYFGTLNRFETQNLLLAPGNGIGAFLVRHSEKDKIGCVLSVVVSDRVVKHIRVHKDDDGNFYLDQSRMFPSLEKLVDHHRKHSLDHAVHLTEPCIKPEPEPQDLSHETVDDWELPKEEFTLEEELGKGFFADVYRGNWKGIVNVAIKILKKNECMSQKEFRMETEILKKLRHRHLITLFAVCTSSAPFYIITELMEKGNLLNFLRGQEGRNLEPQTLTEMASQVADGMAFLEEQNSIHRDLAARNVLVGQNYICKVADFGLARIIKEPIYTSEDKKIPYKWCAPETISHGRFSNKSDVWSFGILLYEMFSYGGIPYPGYSNHQVFNLIGSGYRMAAPDKCPSHVYDIMLMCWEMSADERPDFSYLKDLLMNNLTGYLKWTSDVCNGISDPAGDSNDTEECNSIEMC</sequence>
<evidence type="ECO:0000256" key="22">
    <source>
        <dbReference type="PROSITE-ProRule" id="PRU10141"/>
    </source>
</evidence>
<dbReference type="InterPro" id="IPR000980">
    <property type="entry name" value="SH2"/>
</dbReference>
<keyword evidence="6" id="KW-0963">Cytoplasm</keyword>
<comment type="catalytic activity">
    <reaction evidence="19 23">
        <text>L-tyrosyl-[protein] + ATP = O-phospho-L-tyrosyl-[protein] + ADP + H(+)</text>
        <dbReference type="Rhea" id="RHEA:10596"/>
        <dbReference type="Rhea" id="RHEA-COMP:10136"/>
        <dbReference type="Rhea" id="RHEA-COMP:20101"/>
        <dbReference type="ChEBI" id="CHEBI:15378"/>
        <dbReference type="ChEBI" id="CHEBI:30616"/>
        <dbReference type="ChEBI" id="CHEBI:46858"/>
        <dbReference type="ChEBI" id="CHEBI:61978"/>
        <dbReference type="ChEBI" id="CHEBI:456216"/>
        <dbReference type="EC" id="2.7.10.2"/>
    </reaction>
</comment>
<evidence type="ECO:0000256" key="7">
    <source>
        <dbReference type="ARBA" id="ARBA00022553"/>
    </source>
</evidence>
<keyword evidence="9" id="KW-0519">Myristate</keyword>
<dbReference type="SUPFAM" id="SSF50044">
    <property type="entry name" value="SH3-domain"/>
    <property type="match status" value="1"/>
</dbReference>
<keyword evidence="18" id="KW-0449">Lipoprotein</keyword>
<comment type="caution">
    <text evidence="27">The sequence shown here is derived from an EMBL/GenBank/DDBJ whole genome shotgun (WGS) entry which is preliminary data.</text>
</comment>
<dbReference type="InterPro" id="IPR036028">
    <property type="entry name" value="SH3-like_dom_sf"/>
</dbReference>
<dbReference type="Pfam" id="PF00018">
    <property type="entry name" value="SH3_1"/>
    <property type="match status" value="1"/>
</dbReference>
<evidence type="ECO:0000256" key="14">
    <source>
        <dbReference type="ARBA" id="ARBA00023136"/>
    </source>
</evidence>
<dbReference type="GO" id="GO:0005829">
    <property type="term" value="C:cytosol"/>
    <property type="evidence" value="ECO:0007669"/>
    <property type="project" value="UniProtKB-ARBA"/>
</dbReference>
<organism evidence="27 28">
    <name type="scientific">Triplophysa tibetana</name>
    <dbReference type="NCBI Taxonomy" id="1572043"/>
    <lineage>
        <taxon>Eukaryota</taxon>
        <taxon>Metazoa</taxon>
        <taxon>Chordata</taxon>
        <taxon>Craniata</taxon>
        <taxon>Vertebrata</taxon>
        <taxon>Euteleostomi</taxon>
        <taxon>Actinopterygii</taxon>
        <taxon>Neopterygii</taxon>
        <taxon>Teleostei</taxon>
        <taxon>Ostariophysi</taxon>
        <taxon>Cypriniformes</taxon>
        <taxon>Nemacheilidae</taxon>
        <taxon>Triplophysa</taxon>
    </lineage>
</organism>
<dbReference type="Gene3D" id="1.10.510.10">
    <property type="entry name" value="Transferase(Phosphotransferase) domain 1"/>
    <property type="match status" value="1"/>
</dbReference>
<dbReference type="Proteomes" id="UP000324632">
    <property type="component" value="Chromosome 12"/>
</dbReference>
<dbReference type="FunFam" id="2.30.30.40:FF:000229">
    <property type="entry name" value="Tyrosine-protein kinase"/>
    <property type="match status" value="1"/>
</dbReference>
<dbReference type="InterPro" id="IPR001245">
    <property type="entry name" value="Ser-Thr/Tyr_kinase_cat_dom"/>
</dbReference>
<dbReference type="AlphaFoldDB" id="A0A5A9NW74"/>
<dbReference type="PANTHER" id="PTHR24418">
    <property type="entry name" value="TYROSINE-PROTEIN KINASE"/>
    <property type="match status" value="1"/>
</dbReference>
<feature type="domain" description="Protein kinase" evidence="26">
    <location>
        <begin position="241"/>
        <end position="499"/>
    </location>
</feature>
<dbReference type="FunFam" id="3.30.200.20:FF:000053">
    <property type="entry name" value="Tyrosine-protein kinase"/>
    <property type="match status" value="1"/>
</dbReference>
<dbReference type="GO" id="GO:0004715">
    <property type="term" value="F:non-membrane spanning protein tyrosine kinase activity"/>
    <property type="evidence" value="ECO:0007669"/>
    <property type="project" value="UniProtKB-EC"/>
</dbReference>
<evidence type="ECO:0000256" key="15">
    <source>
        <dbReference type="ARBA" id="ARBA00023137"/>
    </source>
</evidence>
<dbReference type="InterPro" id="IPR017441">
    <property type="entry name" value="Protein_kinase_ATP_BS"/>
</dbReference>
<dbReference type="Gene3D" id="2.30.30.40">
    <property type="entry name" value="SH3 Domains"/>
    <property type="match status" value="1"/>
</dbReference>
<comment type="similarity">
    <text evidence="23">Belongs to the protein kinase superfamily. Tyr protein kinase family.</text>
</comment>
<name>A0A5A9NW74_9TELE</name>
<evidence type="ECO:0000256" key="20">
    <source>
        <dbReference type="PROSITE-ProRule" id="PRU00191"/>
    </source>
</evidence>
<dbReference type="GO" id="GO:0001726">
    <property type="term" value="C:ruffle"/>
    <property type="evidence" value="ECO:0007669"/>
    <property type="project" value="UniProtKB-SubCell"/>
</dbReference>
<dbReference type="PROSITE" id="PS50002">
    <property type="entry name" value="SH3"/>
    <property type="match status" value="1"/>
</dbReference>
<protein>
    <recommendedName>
        <fullName evidence="23">Tyrosine-protein kinase</fullName>
        <ecNumber evidence="23">2.7.10.2</ecNumber>
    </recommendedName>
</protein>
<keyword evidence="15 23" id="KW-0829">Tyrosine-protein kinase</keyword>
<dbReference type="InterPro" id="IPR000719">
    <property type="entry name" value="Prot_kinase_dom"/>
</dbReference>
<evidence type="ECO:0000259" key="24">
    <source>
        <dbReference type="PROSITE" id="PS50001"/>
    </source>
</evidence>
<evidence type="ECO:0000256" key="1">
    <source>
        <dbReference type="ARBA" id="ARBA00004123"/>
    </source>
</evidence>
<dbReference type="SMART" id="SM00326">
    <property type="entry name" value="SH3"/>
    <property type="match status" value="1"/>
</dbReference>
<evidence type="ECO:0000256" key="13">
    <source>
        <dbReference type="ARBA" id="ARBA00022999"/>
    </source>
</evidence>
<dbReference type="Pfam" id="PF00017">
    <property type="entry name" value="SH2"/>
    <property type="match status" value="1"/>
</dbReference>
<evidence type="ECO:0000256" key="3">
    <source>
        <dbReference type="ARBA" id="ARBA00004466"/>
    </source>
</evidence>
<evidence type="ECO:0000256" key="11">
    <source>
        <dbReference type="ARBA" id="ARBA00022777"/>
    </source>
</evidence>
<dbReference type="GO" id="GO:0016020">
    <property type="term" value="C:membrane"/>
    <property type="evidence" value="ECO:0007669"/>
    <property type="project" value="UniProtKB-SubCell"/>
</dbReference>
<keyword evidence="13 20" id="KW-0727">SH2 domain</keyword>